<name>A0AAX4PEQ5_9CHLO</name>
<dbReference type="InterPro" id="IPR038156">
    <property type="entry name" value="PCS_N_sf"/>
</dbReference>
<protein>
    <recommendedName>
        <fullName evidence="1">glutathione gamma-glutamylcysteinyltransferase</fullName>
        <ecNumber evidence="1">2.3.2.15</ecNumber>
    </recommendedName>
</protein>
<reference evidence="6 7" key="1">
    <citation type="submission" date="2024-03" db="EMBL/GenBank/DDBJ databases">
        <title>Complete genome sequence of the green alga Chloropicon roscoffensis RCC1871.</title>
        <authorList>
            <person name="Lemieux C."/>
            <person name="Pombert J.-F."/>
            <person name="Otis C."/>
            <person name="Turmel M."/>
        </authorList>
    </citation>
    <scope>NUCLEOTIDE SEQUENCE [LARGE SCALE GENOMIC DNA]</scope>
    <source>
        <strain evidence="6 7">RCC1871</strain>
    </source>
</reference>
<gene>
    <name evidence="6" type="ORF">HKI87_10g60830</name>
</gene>
<dbReference type="GO" id="GO:0046938">
    <property type="term" value="P:phytochelatin biosynthetic process"/>
    <property type="evidence" value="ECO:0007669"/>
    <property type="project" value="InterPro"/>
</dbReference>
<dbReference type="Proteomes" id="UP001472866">
    <property type="component" value="Chromosome 10"/>
</dbReference>
<feature type="domain" description="Peptidase C83" evidence="5">
    <location>
        <begin position="2"/>
        <end position="231"/>
    </location>
</feature>
<dbReference type="PROSITE" id="PS51443">
    <property type="entry name" value="PCS"/>
    <property type="match status" value="1"/>
</dbReference>
<dbReference type="Gene3D" id="3.90.70.30">
    <property type="entry name" value="Phytochelatin synthase, N-terminal domain"/>
    <property type="match status" value="1"/>
</dbReference>
<evidence type="ECO:0000256" key="2">
    <source>
        <dbReference type="ARBA" id="ARBA00022539"/>
    </source>
</evidence>
<evidence type="ECO:0000313" key="7">
    <source>
        <dbReference type="Proteomes" id="UP001472866"/>
    </source>
</evidence>
<dbReference type="GO" id="GO:0016756">
    <property type="term" value="F:glutathione gamma-glutamylcysteinyltransferase activity"/>
    <property type="evidence" value="ECO:0007669"/>
    <property type="project" value="UniProtKB-EC"/>
</dbReference>
<evidence type="ECO:0000259" key="5">
    <source>
        <dbReference type="PROSITE" id="PS51443"/>
    </source>
</evidence>
<dbReference type="EMBL" id="CP151510">
    <property type="protein sequence ID" value="WZN64526.1"/>
    <property type="molecule type" value="Genomic_DNA"/>
</dbReference>
<keyword evidence="2" id="KW-0104">Cadmium</keyword>
<dbReference type="InterPro" id="IPR038765">
    <property type="entry name" value="Papain-like_cys_pep_sf"/>
</dbReference>
<evidence type="ECO:0000256" key="4">
    <source>
        <dbReference type="ARBA" id="ARBA00022723"/>
    </source>
</evidence>
<dbReference type="SUPFAM" id="SSF54001">
    <property type="entry name" value="Cysteine proteinases"/>
    <property type="match status" value="1"/>
</dbReference>
<dbReference type="FunFam" id="3.90.70.30:FF:000001">
    <property type="entry name" value="Glutathione gamma-glutamylcysteinyltransferase 1"/>
    <property type="match status" value="1"/>
</dbReference>
<evidence type="ECO:0000256" key="3">
    <source>
        <dbReference type="ARBA" id="ARBA00022679"/>
    </source>
</evidence>
<dbReference type="AlphaFoldDB" id="A0AAX4PEQ5"/>
<evidence type="ECO:0000256" key="1">
    <source>
        <dbReference type="ARBA" id="ARBA00012468"/>
    </source>
</evidence>
<keyword evidence="4" id="KW-0479">Metal-binding</keyword>
<dbReference type="InterPro" id="IPR007719">
    <property type="entry name" value="PCS_N"/>
</dbReference>
<evidence type="ECO:0000313" key="6">
    <source>
        <dbReference type="EMBL" id="WZN64526.1"/>
    </source>
</evidence>
<sequence length="262" mass="28623">MAEEVSYHRRHLPEETCVSFSSAQGVIIFKRALRANTMGPYFALAEQFTTQAEPAYCGLATLVMVLNAMAIDPKRVWKGVWRWFSEELLSCCKDIEEVKKEGISLAEFARLARCNGAACDVVSGEDSAVDEFREAVLANATGRHGDRGGPCCEYICCNYDRRALGQTGQGHFSPIAGYDEVEDLVLVLDVARFKYPPHWVRLADLHLAMAERGYALVSPGVDAVGGGGPALGCEGGCLLEGYDREGRRLGGHHKKSCARCGR</sequence>
<dbReference type="Pfam" id="PF05023">
    <property type="entry name" value="Phytochelatin"/>
    <property type="match status" value="1"/>
</dbReference>
<dbReference type="GO" id="GO:0010038">
    <property type="term" value="P:response to metal ion"/>
    <property type="evidence" value="ECO:0007669"/>
    <property type="project" value="InterPro"/>
</dbReference>
<dbReference type="GO" id="GO:0046872">
    <property type="term" value="F:metal ion binding"/>
    <property type="evidence" value="ECO:0007669"/>
    <property type="project" value="UniProtKB-KW"/>
</dbReference>
<organism evidence="6 7">
    <name type="scientific">Chloropicon roscoffensis</name>
    <dbReference type="NCBI Taxonomy" id="1461544"/>
    <lineage>
        <taxon>Eukaryota</taxon>
        <taxon>Viridiplantae</taxon>
        <taxon>Chlorophyta</taxon>
        <taxon>Chloropicophyceae</taxon>
        <taxon>Chloropicales</taxon>
        <taxon>Chloropicaceae</taxon>
        <taxon>Chloropicon</taxon>
    </lineage>
</organism>
<dbReference type="EC" id="2.3.2.15" evidence="1"/>
<dbReference type="InterPro" id="IPR040409">
    <property type="entry name" value="PCS-like"/>
</dbReference>
<keyword evidence="7" id="KW-1185">Reference proteome</keyword>
<keyword evidence="3" id="KW-0808">Transferase</keyword>
<accession>A0AAX4PEQ5</accession>
<dbReference type="PANTHER" id="PTHR33447">
    <property type="entry name" value="GLUTATHIONE GAMMA-GLUTAMYLCYSTEINYLTRANSFERASE"/>
    <property type="match status" value="1"/>
</dbReference>
<proteinExistence type="predicted"/>